<keyword evidence="3" id="KW-1185">Reference proteome</keyword>
<accession>A0ABN7UUC4</accession>
<proteinExistence type="predicted"/>
<gene>
    <name evidence="2" type="ORF">GMARGA_LOCUS10781</name>
</gene>
<comment type="caution">
    <text evidence="2">The sequence shown here is derived from an EMBL/GenBank/DDBJ whole genome shotgun (WGS) entry which is preliminary data.</text>
</comment>
<evidence type="ECO:0000313" key="2">
    <source>
        <dbReference type="EMBL" id="CAG8677695.1"/>
    </source>
</evidence>
<organism evidence="2 3">
    <name type="scientific">Gigaspora margarita</name>
    <dbReference type="NCBI Taxonomy" id="4874"/>
    <lineage>
        <taxon>Eukaryota</taxon>
        <taxon>Fungi</taxon>
        <taxon>Fungi incertae sedis</taxon>
        <taxon>Mucoromycota</taxon>
        <taxon>Glomeromycotina</taxon>
        <taxon>Glomeromycetes</taxon>
        <taxon>Diversisporales</taxon>
        <taxon>Gigasporaceae</taxon>
        <taxon>Gigaspora</taxon>
    </lineage>
</organism>
<feature type="region of interest" description="Disordered" evidence="1">
    <location>
        <begin position="246"/>
        <end position="308"/>
    </location>
</feature>
<name>A0ABN7UUC4_GIGMA</name>
<evidence type="ECO:0000256" key="1">
    <source>
        <dbReference type="SAM" id="MobiDB-lite"/>
    </source>
</evidence>
<sequence length="379" mass="45017">MPKDLSKEKFGSEPYKKKREIFTTSKIDFYIAMKGWQLNMYILENSLVNCFLTLDEHLGIIEILKKIQNDQNNQIVSIKEKLPMNRKHPAFKYLEVKFAKEKDFDKDGELNDDINIDISNFEKLIYNLENFVVNDSEKNYYCPDCKEYRYSEFHTCVSRYEFIFSQNAQEYNTAVKKFKDLSEYNLKYLSFLNSLDSIKKYGFSKKDDKDIKNTNLKLDEFRLDQFGKHFSIKHKEINDQIRNRIQFTRNPPDNNNRIQSTGNPPDNNNKIQSTRNPLDNNNRIQFTRNPPNNNRIQSTRNPLDNNNRIQSTRNLLNSNNRIQSTRNQLDNNNRIQSTENPPDNNNRIQSTRNPPNTNNRIQSTKNPPDNLIRKNKQIY</sequence>
<evidence type="ECO:0000313" key="3">
    <source>
        <dbReference type="Proteomes" id="UP000789901"/>
    </source>
</evidence>
<feature type="region of interest" description="Disordered" evidence="1">
    <location>
        <begin position="325"/>
        <end position="379"/>
    </location>
</feature>
<dbReference type="EMBL" id="CAJVQB010006125">
    <property type="protein sequence ID" value="CAG8677695.1"/>
    <property type="molecule type" value="Genomic_DNA"/>
</dbReference>
<protein>
    <submittedName>
        <fullName evidence="2">13731_t:CDS:1</fullName>
    </submittedName>
</protein>
<dbReference type="Proteomes" id="UP000789901">
    <property type="component" value="Unassembled WGS sequence"/>
</dbReference>
<reference evidence="2 3" key="1">
    <citation type="submission" date="2021-06" db="EMBL/GenBank/DDBJ databases">
        <authorList>
            <person name="Kallberg Y."/>
            <person name="Tangrot J."/>
            <person name="Rosling A."/>
        </authorList>
    </citation>
    <scope>NUCLEOTIDE SEQUENCE [LARGE SCALE GENOMIC DNA]</scope>
    <source>
        <strain evidence="2 3">120-4 pot B 10/14</strain>
    </source>
</reference>
<feature type="compositionally biased region" description="Polar residues" evidence="1">
    <location>
        <begin position="325"/>
        <end position="367"/>
    </location>
</feature>